<name>A0ABT8E9Y6_9BACL</name>
<evidence type="ECO:0000313" key="2">
    <source>
        <dbReference type="Proteomes" id="UP001168694"/>
    </source>
</evidence>
<organism evidence="1 2">
    <name type="scientific">Fictibacillus terranigra</name>
    <dbReference type="NCBI Taxonomy" id="3058424"/>
    <lineage>
        <taxon>Bacteria</taxon>
        <taxon>Bacillati</taxon>
        <taxon>Bacillota</taxon>
        <taxon>Bacilli</taxon>
        <taxon>Bacillales</taxon>
        <taxon>Fictibacillaceae</taxon>
        <taxon>Fictibacillus</taxon>
    </lineage>
</organism>
<protein>
    <submittedName>
        <fullName evidence="1">YqhG family protein</fullName>
    </submittedName>
</protein>
<dbReference type="Proteomes" id="UP001168694">
    <property type="component" value="Unassembled WGS sequence"/>
</dbReference>
<sequence length="268" mass="31570">MQQHEIHRFLERYFESNDCVIEQKNHSYMKIQLTVELDKLLMNRPFYWHYLEKTGGTPNPMALTLVTGQQHPPEGNGEFIHFGSPRLHQIFASTKKLGSFIRMYEAIRQDPGKNIPLNPWLCVNLKTSYQCDRKKDIISSYGIHLITGRIVSNFHDQLRGLPLTRKIPDFCYTLSAFIRPMSGLKRVEAIVEQQITEDDHSWAEDAENRWREDEELLDRFYEDEIEKPEYYQVEKEALRTQYEPKITVDIINGGLFYLSDSFLSQAFN</sequence>
<reference evidence="1" key="1">
    <citation type="submission" date="2023-06" db="EMBL/GenBank/DDBJ databases">
        <title>Draft Genome Sequences of Representative Paenibacillus Polymyxa, Bacillus cereus, Fictibacillus sp., and Brevibacillus agri Strains Isolated from Amazonian Dark Earth.</title>
        <authorList>
            <person name="Pellegrinetti T.A."/>
            <person name="Cunha I.C.M."/>
            <person name="Chaves M.G."/>
            <person name="Freitas A.S."/>
            <person name="Silva A.V.R."/>
            <person name="Tsai S.M."/>
            <person name="Mendes L.W."/>
        </authorList>
    </citation>
    <scope>NUCLEOTIDE SEQUENCE</scope>
    <source>
        <strain evidence="1">CENA-BCM004</strain>
    </source>
</reference>
<comment type="caution">
    <text evidence="1">The sequence shown here is derived from an EMBL/GenBank/DDBJ whole genome shotgun (WGS) entry which is preliminary data.</text>
</comment>
<proteinExistence type="predicted"/>
<gene>
    <name evidence="1" type="ORF">QYF49_17210</name>
</gene>
<accession>A0ABT8E9Y6</accession>
<evidence type="ECO:0000313" key="1">
    <source>
        <dbReference type="EMBL" id="MDN4074725.1"/>
    </source>
</evidence>
<dbReference type="Pfam" id="PF11079">
    <property type="entry name" value="YqhG"/>
    <property type="match status" value="1"/>
</dbReference>
<keyword evidence="2" id="KW-1185">Reference proteome</keyword>
<dbReference type="EMBL" id="JAUHLN010000003">
    <property type="protein sequence ID" value="MDN4074725.1"/>
    <property type="molecule type" value="Genomic_DNA"/>
</dbReference>
<dbReference type="InterPro" id="IPR024562">
    <property type="entry name" value="YqhG"/>
</dbReference>
<dbReference type="RefSeq" id="WP_290400834.1">
    <property type="nucleotide sequence ID" value="NZ_JAUHLN010000003.1"/>
</dbReference>